<dbReference type="Gene3D" id="1.10.510.10">
    <property type="entry name" value="Transferase(Phosphotransferase) domain 1"/>
    <property type="match status" value="1"/>
</dbReference>
<evidence type="ECO:0000313" key="2">
    <source>
        <dbReference type="EMBL" id="PKC00141.1"/>
    </source>
</evidence>
<dbReference type="GO" id="GO:0005737">
    <property type="term" value="C:cytoplasm"/>
    <property type="evidence" value="ECO:0007669"/>
    <property type="project" value="TreeGrafter"/>
</dbReference>
<dbReference type="InterPro" id="IPR000719">
    <property type="entry name" value="Prot_kinase_dom"/>
</dbReference>
<dbReference type="PANTHER" id="PTHR23257">
    <property type="entry name" value="SERINE-THREONINE PROTEIN KINASE"/>
    <property type="match status" value="1"/>
</dbReference>
<dbReference type="SUPFAM" id="SSF56112">
    <property type="entry name" value="Protein kinase-like (PK-like)"/>
    <property type="match status" value="1"/>
</dbReference>
<name>A0A2N0NZY4_9GLOM</name>
<keyword evidence="2" id="KW-0418">Kinase</keyword>
<evidence type="ECO:0000259" key="1">
    <source>
        <dbReference type="PROSITE" id="PS50011"/>
    </source>
</evidence>
<dbReference type="InterPro" id="IPR050167">
    <property type="entry name" value="Ser_Thr_protein_kinase"/>
</dbReference>
<dbReference type="Proteomes" id="UP000232722">
    <property type="component" value="Unassembled WGS sequence"/>
</dbReference>
<evidence type="ECO:0000313" key="3">
    <source>
        <dbReference type="Proteomes" id="UP000232722"/>
    </source>
</evidence>
<dbReference type="PROSITE" id="PS50011">
    <property type="entry name" value="PROTEIN_KINASE_DOM"/>
    <property type="match status" value="1"/>
</dbReference>
<dbReference type="VEuPathDB" id="FungiDB:FUN_003852"/>
<feature type="domain" description="Protein kinase" evidence="1">
    <location>
        <begin position="318"/>
        <end position="652"/>
    </location>
</feature>
<accession>A0A2N0NZY4</accession>
<keyword evidence="2" id="KW-0808">Transferase</keyword>
<dbReference type="GO" id="GO:0004672">
    <property type="term" value="F:protein kinase activity"/>
    <property type="evidence" value="ECO:0007669"/>
    <property type="project" value="InterPro"/>
</dbReference>
<comment type="caution">
    <text evidence="2">The sequence shown here is derived from an EMBL/GenBank/DDBJ whole genome shotgun (WGS) entry which is preliminary data.</text>
</comment>
<dbReference type="GO" id="GO:0007165">
    <property type="term" value="P:signal transduction"/>
    <property type="evidence" value="ECO:0007669"/>
    <property type="project" value="TreeGrafter"/>
</dbReference>
<dbReference type="EMBL" id="LLXJ01001959">
    <property type="protein sequence ID" value="PKC00141.1"/>
    <property type="molecule type" value="Genomic_DNA"/>
</dbReference>
<sequence length="676" mass="78868">MELINVNQENSFNPTPKLKSSPIPIFFVSFNGDDNICIHCGEKYTMTLIYEQKYCKKCLSNYLTNMDNDSSKHKTDTRSGTVIIDNINMYLDVYLLKKDLECSKYEISETKVSQNIQECCRNCLIILFFKQIIGRYHNFYYNYQDLSTKYKNVIESERYCKLCGKLLYQGTDHYIMREFKLCSNCYLISSGCIESTLTKKVISIVYLPWWENTSDCYCYEKLVFTSNCQKYCENCFIFFIGCRYCLTTNIIFGITNQSQCKKCKRVSIIILDNKKIISINSGNNVLDDFLISIRHDQLKIAKFANDLKNIDKYFVPSKICDYSLCEGGFGIVYLATLIDGSKYLTNYDEYDTKNRDKLVILKRFKNFQYAKNYFMSELKTNHHCYKSIYNVIKTFGFTKDPKLNDYILVIQYASEGDLHKYLQKKFAEINWKQKIHILINILIGLEAIHNANFIHRDVHSGNILVDLPSKYYVNCKIGDLGLSRPANDTSSDNEIYGVIPYIAPEIFKGSAFSKESDIYSLGMIMWELTTGCKPFANVEYDHTLLGPDPKKRPSIYEIEKICYSWNLGGNVIYQFYQAEFKRIMLIDSKNLSPKFRKKPHPKAVYTSRPLSSYIFKCSSTNFSLNNYISKELEFDIDIESNKSNVLETKRNIEELNINSYENNENTLKLIPIYQKQ</sequence>
<dbReference type="VEuPathDB" id="FungiDB:RhiirFUN_023292"/>
<reference evidence="2 3" key="2">
    <citation type="submission" date="2017-09" db="EMBL/GenBank/DDBJ databases">
        <title>Extensive intraspecific genome diversity in a model arbuscular mycorrhizal fungus.</title>
        <authorList>
            <person name="Chen E.C."/>
            <person name="Morin E."/>
            <person name="Beaudet D."/>
            <person name="Noel J."/>
            <person name="Ndikumana S."/>
            <person name="Charron P."/>
            <person name="St-Onge C."/>
            <person name="Giorgi J."/>
            <person name="Grigoriev I.V."/>
            <person name="Roux C."/>
            <person name="Martin F.M."/>
            <person name="Corradi N."/>
        </authorList>
    </citation>
    <scope>NUCLEOTIDE SEQUENCE [LARGE SCALE GENOMIC DNA]</scope>
    <source>
        <strain evidence="2 3">A5</strain>
    </source>
</reference>
<dbReference type="AlphaFoldDB" id="A0A2N0NZY4"/>
<protein>
    <submittedName>
        <fullName evidence="2">Kinase-like protein</fullName>
    </submittedName>
</protein>
<dbReference type="GO" id="GO:0005524">
    <property type="term" value="F:ATP binding"/>
    <property type="evidence" value="ECO:0007669"/>
    <property type="project" value="InterPro"/>
</dbReference>
<organism evidence="2 3">
    <name type="scientific">Rhizophagus irregularis</name>
    <dbReference type="NCBI Taxonomy" id="588596"/>
    <lineage>
        <taxon>Eukaryota</taxon>
        <taxon>Fungi</taxon>
        <taxon>Fungi incertae sedis</taxon>
        <taxon>Mucoromycota</taxon>
        <taxon>Glomeromycotina</taxon>
        <taxon>Glomeromycetes</taxon>
        <taxon>Glomerales</taxon>
        <taxon>Glomeraceae</taxon>
        <taxon>Rhizophagus</taxon>
    </lineage>
</organism>
<dbReference type="InterPro" id="IPR001245">
    <property type="entry name" value="Ser-Thr/Tyr_kinase_cat_dom"/>
</dbReference>
<dbReference type="VEuPathDB" id="FungiDB:RhiirA1_465526"/>
<dbReference type="Pfam" id="PF07714">
    <property type="entry name" value="PK_Tyr_Ser-Thr"/>
    <property type="match status" value="1"/>
</dbReference>
<gene>
    <name evidence="2" type="ORF">RhiirA5_428626</name>
</gene>
<reference evidence="2 3" key="1">
    <citation type="submission" date="2016-04" db="EMBL/GenBank/DDBJ databases">
        <title>Genome analyses suggest a sexual origin of heterokaryosis in a supposedly ancient asexual fungus.</title>
        <authorList>
            <person name="Ropars J."/>
            <person name="Sedzielewska K."/>
            <person name="Noel J."/>
            <person name="Charron P."/>
            <person name="Farinelli L."/>
            <person name="Marton T."/>
            <person name="Kruger M."/>
            <person name="Pelin A."/>
            <person name="Brachmann A."/>
            <person name="Corradi N."/>
        </authorList>
    </citation>
    <scope>NUCLEOTIDE SEQUENCE [LARGE SCALE GENOMIC DNA]</scope>
    <source>
        <strain evidence="2 3">A5</strain>
    </source>
</reference>
<dbReference type="InterPro" id="IPR011009">
    <property type="entry name" value="Kinase-like_dom_sf"/>
</dbReference>
<proteinExistence type="predicted"/>